<reference evidence="3" key="1">
    <citation type="journal article" date="2023" name="G3 (Bethesda)">
        <title>Whole genome assembly and annotation of the endangered Caribbean coral Acropora cervicornis.</title>
        <authorList>
            <person name="Selwyn J.D."/>
            <person name="Vollmer S.V."/>
        </authorList>
    </citation>
    <scope>NUCLEOTIDE SEQUENCE</scope>
    <source>
        <strain evidence="3">K2</strain>
    </source>
</reference>
<evidence type="ECO:0000313" key="4">
    <source>
        <dbReference type="Proteomes" id="UP001249851"/>
    </source>
</evidence>
<reference evidence="3" key="2">
    <citation type="journal article" date="2023" name="Science">
        <title>Genomic signatures of disease resistance in endangered staghorn corals.</title>
        <authorList>
            <person name="Vollmer S.V."/>
            <person name="Selwyn J.D."/>
            <person name="Despard B.A."/>
            <person name="Roesel C.L."/>
        </authorList>
    </citation>
    <scope>NUCLEOTIDE SEQUENCE</scope>
    <source>
        <strain evidence="3">K2</strain>
    </source>
</reference>
<keyword evidence="1" id="KW-0812">Transmembrane</keyword>
<dbReference type="Pfam" id="PF00531">
    <property type="entry name" value="Death"/>
    <property type="match status" value="1"/>
</dbReference>
<organism evidence="3 4">
    <name type="scientific">Acropora cervicornis</name>
    <name type="common">Staghorn coral</name>
    <dbReference type="NCBI Taxonomy" id="6130"/>
    <lineage>
        <taxon>Eukaryota</taxon>
        <taxon>Metazoa</taxon>
        <taxon>Cnidaria</taxon>
        <taxon>Anthozoa</taxon>
        <taxon>Hexacorallia</taxon>
        <taxon>Scleractinia</taxon>
        <taxon>Astrocoeniina</taxon>
        <taxon>Acroporidae</taxon>
        <taxon>Acropora</taxon>
    </lineage>
</organism>
<protein>
    <recommendedName>
        <fullName evidence="2">Death domain-containing protein</fullName>
    </recommendedName>
</protein>
<dbReference type="GO" id="GO:0007165">
    <property type="term" value="P:signal transduction"/>
    <property type="evidence" value="ECO:0007669"/>
    <property type="project" value="InterPro"/>
</dbReference>
<dbReference type="AlphaFoldDB" id="A0AAD9R612"/>
<sequence>MCALLGVSLPDPGTVYAVEVDAVKTGQEDSDVISPQFRIGLSVALGILGFSVAVILVALKFFYIKKIRNDNVSVCYRTGKTLVRDLPGHIYFELGRFLNPKSLNNWMILAGRLGFSDSDVKNFDTYPDQATQRVLDEWGQREGSTLTLV</sequence>
<proteinExistence type="predicted"/>
<keyword evidence="1" id="KW-1133">Transmembrane helix</keyword>
<evidence type="ECO:0000313" key="3">
    <source>
        <dbReference type="EMBL" id="KAK2573684.1"/>
    </source>
</evidence>
<feature type="transmembrane region" description="Helical" evidence="1">
    <location>
        <begin position="41"/>
        <end position="63"/>
    </location>
</feature>
<accession>A0AAD9R612</accession>
<feature type="domain" description="Death" evidence="2">
    <location>
        <begin position="105"/>
        <end position="149"/>
    </location>
</feature>
<gene>
    <name evidence="3" type="ORF">P5673_001367</name>
</gene>
<name>A0AAD9R612_ACRCE</name>
<dbReference type="PROSITE" id="PS50017">
    <property type="entry name" value="DEATH_DOMAIN"/>
    <property type="match status" value="1"/>
</dbReference>
<dbReference type="Proteomes" id="UP001249851">
    <property type="component" value="Unassembled WGS sequence"/>
</dbReference>
<evidence type="ECO:0000259" key="2">
    <source>
        <dbReference type="PROSITE" id="PS50017"/>
    </source>
</evidence>
<keyword evidence="4" id="KW-1185">Reference proteome</keyword>
<dbReference type="InterPro" id="IPR000488">
    <property type="entry name" value="Death_dom"/>
</dbReference>
<keyword evidence="1" id="KW-0472">Membrane</keyword>
<evidence type="ECO:0000256" key="1">
    <source>
        <dbReference type="SAM" id="Phobius"/>
    </source>
</evidence>
<dbReference type="SUPFAM" id="SSF47986">
    <property type="entry name" value="DEATH domain"/>
    <property type="match status" value="1"/>
</dbReference>
<dbReference type="EMBL" id="JARQWQ010000002">
    <property type="protein sequence ID" value="KAK2573684.1"/>
    <property type="molecule type" value="Genomic_DNA"/>
</dbReference>
<dbReference type="InterPro" id="IPR011029">
    <property type="entry name" value="DEATH-like_dom_sf"/>
</dbReference>
<dbReference type="Gene3D" id="1.10.533.10">
    <property type="entry name" value="Death Domain, Fas"/>
    <property type="match status" value="1"/>
</dbReference>
<comment type="caution">
    <text evidence="3">The sequence shown here is derived from an EMBL/GenBank/DDBJ whole genome shotgun (WGS) entry which is preliminary data.</text>
</comment>